<dbReference type="OrthoDB" id="10001926at2759"/>
<evidence type="ECO:0000256" key="4">
    <source>
        <dbReference type="SAM" id="Phobius"/>
    </source>
</evidence>
<dbReference type="InterPro" id="IPR002502">
    <property type="entry name" value="Amidase_domain"/>
</dbReference>
<sequence length="405" mass="45749">MQSNSSKIEFDNATLPQNASNEFCQYYQEHLKEILDSHSSKPQLIDDNESLTASDSDFEVEEYPQNIANQNYSSSPNKSDITAINDNVHNKLQNINSVGIKTSSDVHFGVKNNYHGPVTIKQFLVNDHENTKRKKSDIGIINESFDGLSSNNTTQNEICAIDTHINVSEKKIKKQKPADANVTKEKKFLRNVKLLIVLVAVLCLLLIIIPLSFTIFPFYYYEEPPTSTEIILTTEEPFKMISRAEWNAKGSVNNLTKLNLPVSRVIIGHTITDDCNTTLQCTRQVQSIQNYHIEQQKFSDIGYNFLIGGDGNIYEGRGWNIQGAHTGGHNADSIGLAYMGTFTNKLPNKLQLDAGERLFNEGLKIKALREDFKIYGASQLRPTLNGSPGEEFMKLIMTWPRWTEY</sequence>
<dbReference type="InterPro" id="IPR015510">
    <property type="entry name" value="PGRP"/>
</dbReference>
<comment type="caution">
    <text evidence="7">The sequence shown here is derived from an EMBL/GenBank/DDBJ whole genome shotgun (WGS) entry which is preliminary data.</text>
</comment>
<evidence type="ECO:0000313" key="7">
    <source>
        <dbReference type="EMBL" id="KAG5675910.1"/>
    </source>
</evidence>
<dbReference type="SMART" id="SM00644">
    <property type="entry name" value="Ami_2"/>
    <property type="match status" value="1"/>
</dbReference>
<feature type="domain" description="N-acetylmuramoyl-L-alanine amidase" evidence="5">
    <location>
        <begin position="250"/>
        <end position="389"/>
    </location>
</feature>
<organism evidence="7 8">
    <name type="scientific">Polypedilum vanderplanki</name>
    <name type="common">Sleeping chironomid midge</name>
    <dbReference type="NCBI Taxonomy" id="319348"/>
    <lineage>
        <taxon>Eukaryota</taxon>
        <taxon>Metazoa</taxon>
        <taxon>Ecdysozoa</taxon>
        <taxon>Arthropoda</taxon>
        <taxon>Hexapoda</taxon>
        <taxon>Insecta</taxon>
        <taxon>Pterygota</taxon>
        <taxon>Neoptera</taxon>
        <taxon>Endopterygota</taxon>
        <taxon>Diptera</taxon>
        <taxon>Nematocera</taxon>
        <taxon>Chironomoidea</taxon>
        <taxon>Chironomidae</taxon>
        <taxon>Chironominae</taxon>
        <taxon>Polypedilum</taxon>
        <taxon>Polypedilum</taxon>
    </lineage>
</organism>
<evidence type="ECO:0000313" key="8">
    <source>
        <dbReference type="Proteomes" id="UP001107558"/>
    </source>
</evidence>
<keyword evidence="4" id="KW-1133">Transmembrane helix</keyword>
<evidence type="ECO:0000256" key="2">
    <source>
        <dbReference type="ARBA" id="ARBA00022588"/>
    </source>
</evidence>
<dbReference type="Gene3D" id="3.40.80.10">
    <property type="entry name" value="Peptidoglycan recognition protein-like"/>
    <property type="match status" value="1"/>
</dbReference>
<evidence type="ECO:0000256" key="1">
    <source>
        <dbReference type="ARBA" id="ARBA00007553"/>
    </source>
</evidence>
<gene>
    <name evidence="7" type="ORF">PVAND_005769</name>
</gene>
<evidence type="ECO:0000259" key="5">
    <source>
        <dbReference type="SMART" id="SM00644"/>
    </source>
</evidence>
<feature type="domain" description="Peptidoglycan recognition protein family" evidence="6">
    <location>
        <begin position="238"/>
        <end position="381"/>
    </location>
</feature>
<protein>
    <recommendedName>
        <fullName evidence="9">Peptidoglycan-recognition protein LC</fullName>
    </recommendedName>
</protein>
<dbReference type="SUPFAM" id="SSF55846">
    <property type="entry name" value="N-acetylmuramoyl-L-alanine amidase-like"/>
    <property type="match status" value="1"/>
</dbReference>
<accession>A0A9J6C320</accession>
<keyword evidence="4" id="KW-0472">Membrane</keyword>
<keyword evidence="2" id="KW-0399">Innate immunity</keyword>
<dbReference type="Proteomes" id="UP001107558">
    <property type="component" value="Chromosome 2"/>
</dbReference>
<dbReference type="SMART" id="SM00701">
    <property type="entry name" value="PGRP"/>
    <property type="match status" value="1"/>
</dbReference>
<name>A0A9J6C320_POLVA</name>
<dbReference type="GO" id="GO:0045087">
    <property type="term" value="P:innate immune response"/>
    <property type="evidence" value="ECO:0007669"/>
    <property type="project" value="UniProtKB-KW"/>
</dbReference>
<keyword evidence="8" id="KW-1185">Reference proteome</keyword>
<dbReference type="GO" id="GO:0009253">
    <property type="term" value="P:peptidoglycan catabolic process"/>
    <property type="evidence" value="ECO:0007669"/>
    <property type="project" value="InterPro"/>
</dbReference>
<evidence type="ECO:0000256" key="3">
    <source>
        <dbReference type="ARBA" id="ARBA00022859"/>
    </source>
</evidence>
<dbReference type="InterPro" id="IPR006619">
    <property type="entry name" value="PGRP_domain_met/bac"/>
</dbReference>
<feature type="transmembrane region" description="Helical" evidence="4">
    <location>
        <begin position="194"/>
        <end position="221"/>
    </location>
</feature>
<dbReference type="EMBL" id="JADBJN010000002">
    <property type="protein sequence ID" value="KAG5675910.1"/>
    <property type="molecule type" value="Genomic_DNA"/>
</dbReference>
<dbReference type="Pfam" id="PF01510">
    <property type="entry name" value="Amidase_2"/>
    <property type="match status" value="1"/>
</dbReference>
<dbReference type="FunFam" id="3.40.80.10:FF:000001">
    <property type="entry name" value="Peptidoglycan recognition protein 1"/>
    <property type="match status" value="1"/>
</dbReference>
<dbReference type="PANTHER" id="PTHR11022">
    <property type="entry name" value="PEPTIDOGLYCAN RECOGNITION PROTEIN"/>
    <property type="match status" value="1"/>
</dbReference>
<dbReference type="GO" id="GO:0008270">
    <property type="term" value="F:zinc ion binding"/>
    <property type="evidence" value="ECO:0007669"/>
    <property type="project" value="InterPro"/>
</dbReference>
<dbReference type="CDD" id="cd06583">
    <property type="entry name" value="PGRP"/>
    <property type="match status" value="1"/>
</dbReference>
<dbReference type="PANTHER" id="PTHR11022:SF41">
    <property type="entry name" value="PEPTIDOGLYCAN-RECOGNITION PROTEIN LC-RELATED"/>
    <property type="match status" value="1"/>
</dbReference>
<reference evidence="7" key="1">
    <citation type="submission" date="2021-03" db="EMBL/GenBank/DDBJ databases">
        <title>Chromosome level genome of the anhydrobiotic midge Polypedilum vanderplanki.</title>
        <authorList>
            <person name="Yoshida Y."/>
            <person name="Kikawada T."/>
            <person name="Gusev O."/>
        </authorList>
    </citation>
    <scope>NUCLEOTIDE SEQUENCE</scope>
    <source>
        <strain evidence="7">NIAS01</strain>
        <tissue evidence="7">Whole body or cell culture</tissue>
    </source>
</reference>
<dbReference type="InterPro" id="IPR036505">
    <property type="entry name" value="Amidase/PGRP_sf"/>
</dbReference>
<comment type="similarity">
    <text evidence="1">Belongs to the N-acetylmuramoyl-L-alanine amidase 2 family.</text>
</comment>
<evidence type="ECO:0000259" key="6">
    <source>
        <dbReference type="SMART" id="SM00701"/>
    </source>
</evidence>
<keyword evidence="3" id="KW-0391">Immunity</keyword>
<proteinExistence type="inferred from homology"/>
<dbReference type="AlphaFoldDB" id="A0A9J6C320"/>
<dbReference type="GO" id="GO:0008745">
    <property type="term" value="F:N-acetylmuramoyl-L-alanine amidase activity"/>
    <property type="evidence" value="ECO:0007669"/>
    <property type="project" value="InterPro"/>
</dbReference>
<evidence type="ECO:0008006" key="9">
    <source>
        <dbReference type="Google" id="ProtNLM"/>
    </source>
</evidence>
<keyword evidence="4" id="KW-0812">Transmembrane</keyword>